<dbReference type="InterPro" id="IPR030400">
    <property type="entry name" value="Sedolisin_dom"/>
</dbReference>
<proteinExistence type="predicted"/>
<dbReference type="Pfam" id="PF00082">
    <property type="entry name" value="Peptidase_S8"/>
    <property type="match status" value="1"/>
</dbReference>
<evidence type="ECO:0000259" key="1">
    <source>
        <dbReference type="PROSITE" id="PS51695"/>
    </source>
</evidence>
<name>A0A402B624_9CHLR</name>
<reference evidence="3" key="1">
    <citation type="submission" date="2018-12" db="EMBL/GenBank/DDBJ databases">
        <title>Tengunoibacter tsumagoiensis gen. nov., sp. nov., Dictyobacter kobayashii sp. nov., D. alpinus sp. nov., and D. joshuensis sp. nov. and description of Dictyobacteraceae fam. nov. within the order Ktedonobacterales isolated from Tengu-no-mugimeshi.</title>
        <authorList>
            <person name="Wang C.M."/>
            <person name="Zheng Y."/>
            <person name="Sakai Y."/>
            <person name="Toyoda A."/>
            <person name="Minakuchi Y."/>
            <person name="Abe K."/>
            <person name="Yokota A."/>
            <person name="Yabe S."/>
        </authorList>
    </citation>
    <scope>NUCLEOTIDE SEQUENCE [LARGE SCALE GENOMIC DNA]</scope>
    <source>
        <strain evidence="3">Uno16</strain>
    </source>
</reference>
<dbReference type="GO" id="GO:0006508">
    <property type="term" value="P:proteolysis"/>
    <property type="evidence" value="ECO:0007669"/>
    <property type="project" value="InterPro"/>
</dbReference>
<dbReference type="PANTHER" id="PTHR14218">
    <property type="entry name" value="PROTEASE S8 TRIPEPTIDYL PEPTIDASE I CLN2"/>
    <property type="match status" value="1"/>
</dbReference>
<gene>
    <name evidence="2" type="ORF">KDA_22820</name>
</gene>
<dbReference type="CDD" id="cd04056">
    <property type="entry name" value="Peptidases_S53"/>
    <property type="match status" value="1"/>
</dbReference>
<dbReference type="Proteomes" id="UP000287171">
    <property type="component" value="Unassembled WGS sequence"/>
</dbReference>
<sequence>MILEPKKPSRQSPLPLILLFSLIITISASSGLEVFAHSSSATYYQHKAVPGVLYRSLGQGHPYDLIELCQQKMAPKRCYGVKQMQHAYDIAPLLAHNITGKGRTIVLLDAYQSPHLANDLAAFNKLFDLPTPALTVVSPYGVPDWDSNSKTQQAWSAEITLDVEWAHAIAPDAAITVVEAKSENDEDLVPALQYIVDKDLGDIVSMSFGEGENCPKGNWFSAWHAALVAATKKNMTLIAASGDNGGAQQGCDDKSWQKTVSTPASDTLVTSVGGTILDADVVTGAYRGETVWNEPTTQSASGGGFSTAVSRPPYQLDAVLPDVGRGLPDVAYNSSMNRAVLSVWSDGPAGPHGLYLFGGTSAGAPQWAGIIALACQAANKRIGALNPMLYTIGKKPDWYKIAFHDIVSGNNTLDIGTPGSGIQTFKGYEARPGWDAATGWGSPDVANLIPRLVQLAKAQ</sequence>
<dbReference type="AlphaFoldDB" id="A0A402B624"/>
<dbReference type="OrthoDB" id="263396at2"/>
<protein>
    <recommendedName>
        <fullName evidence="1">Peptidase S53 domain-containing protein</fullName>
    </recommendedName>
</protein>
<dbReference type="RefSeq" id="WP_126627213.1">
    <property type="nucleotide sequence ID" value="NZ_BIFT01000001.1"/>
</dbReference>
<dbReference type="GO" id="GO:0004252">
    <property type="term" value="F:serine-type endopeptidase activity"/>
    <property type="evidence" value="ECO:0007669"/>
    <property type="project" value="InterPro"/>
</dbReference>
<keyword evidence="3" id="KW-1185">Reference proteome</keyword>
<dbReference type="InterPro" id="IPR000209">
    <property type="entry name" value="Peptidase_S8/S53_dom"/>
</dbReference>
<dbReference type="Gene3D" id="3.40.50.200">
    <property type="entry name" value="Peptidase S8/S53 domain"/>
    <property type="match status" value="1"/>
</dbReference>
<comment type="caution">
    <text evidence="2">The sequence shown here is derived from an EMBL/GenBank/DDBJ whole genome shotgun (WGS) entry which is preliminary data.</text>
</comment>
<feature type="domain" description="Peptidase S53" evidence="1">
    <location>
        <begin position="79"/>
        <end position="455"/>
    </location>
</feature>
<dbReference type="PROSITE" id="PS51695">
    <property type="entry name" value="SEDOLISIN"/>
    <property type="match status" value="1"/>
</dbReference>
<dbReference type="GO" id="GO:0008240">
    <property type="term" value="F:tripeptidyl-peptidase activity"/>
    <property type="evidence" value="ECO:0007669"/>
    <property type="project" value="TreeGrafter"/>
</dbReference>
<evidence type="ECO:0000313" key="3">
    <source>
        <dbReference type="Proteomes" id="UP000287171"/>
    </source>
</evidence>
<dbReference type="InterPro" id="IPR036852">
    <property type="entry name" value="Peptidase_S8/S53_dom_sf"/>
</dbReference>
<evidence type="ECO:0000313" key="2">
    <source>
        <dbReference type="EMBL" id="GCE26798.1"/>
    </source>
</evidence>
<dbReference type="SUPFAM" id="SSF52743">
    <property type="entry name" value="Subtilisin-like"/>
    <property type="match status" value="1"/>
</dbReference>
<dbReference type="EMBL" id="BIFT01000001">
    <property type="protein sequence ID" value="GCE26798.1"/>
    <property type="molecule type" value="Genomic_DNA"/>
</dbReference>
<accession>A0A402B624</accession>
<dbReference type="InterPro" id="IPR050819">
    <property type="entry name" value="Tripeptidyl-peptidase_I"/>
</dbReference>
<dbReference type="PANTHER" id="PTHR14218:SF15">
    <property type="entry name" value="TRIPEPTIDYL-PEPTIDASE 1"/>
    <property type="match status" value="1"/>
</dbReference>
<organism evidence="2 3">
    <name type="scientific">Dictyobacter alpinus</name>
    <dbReference type="NCBI Taxonomy" id="2014873"/>
    <lineage>
        <taxon>Bacteria</taxon>
        <taxon>Bacillati</taxon>
        <taxon>Chloroflexota</taxon>
        <taxon>Ktedonobacteria</taxon>
        <taxon>Ktedonobacterales</taxon>
        <taxon>Dictyobacteraceae</taxon>
        <taxon>Dictyobacter</taxon>
    </lineage>
</organism>